<evidence type="ECO:0000256" key="15">
    <source>
        <dbReference type="ARBA" id="ARBA00043734"/>
    </source>
</evidence>
<feature type="domain" description="C2 tensin-type" evidence="25">
    <location>
        <begin position="189"/>
        <end position="338"/>
    </location>
</feature>
<keyword evidence="9" id="KW-0904">Protein phosphatase</keyword>
<dbReference type="EMBL" id="CACVKT020000381">
    <property type="protein sequence ID" value="CAC5358637.1"/>
    <property type="molecule type" value="Genomic_DNA"/>
</dbReference>
<feature type="compositionally biased region" description="Polar residues" evidence="22">
    <location>
        <begin position="391"/>
        <end position="411"/>
    </location>
</feature>
<dbReference type="Gene3D" id="2.60.40.1110">
    <property type="match status" value="1"/>
</dbReference>
<dbReference type="GO" id="GO:0043005">
    <property type="term" value="C:neuron projection"/>
    <property type="evidence" value="ECO:0007669"/>
    <property type="project" value="UniProtKB-SubCell"/>
</dbReference>
<evidence type="ECO:0000259" key="24">
    <source>
        <dbReference type="PROSITE" id="PS51181"/>
    </source>
</evidence>
<comment type="subcellular location">
    <subcellularLocation>
        <location evidence="1">Cell projection</location>
        <location evidence="1">Neuron projection</location>
    </subcellularLocation>
    <subcellularLocation>
        <location evidence="2">Cytoplasm</location>
    </subcellularLocation>
</comment>
<evidence type="ECO:0000256" key="1">
    <source>
        <dbReference type="ARBA" id="ARBA00004487"/>
    </source>
</evidence>
<comment type="catalytic activity">
    <reaction evidence="17">
        <text>1D-myo-inositol 1,3,4,5,6-pentakisphosphate + H2O = 1D-myo-inositol 1,4,5,6-tetrakisphosphate + phosphate</text>
        <dbReference type="Rhea" id="RHEA:77143"/>
        <dbReference type="ChEBI" id="CHEBI:15377"/>
        <dbReference type="ChEBI" id="CHEBI:43474"/>
        <dbReference type="ChEBI" id="CHEBI:57627"/>
        <dbReference type="ChEBI" id="CHEBI:57733"/>
    </reaction>
    <physiologicalReaction direction="left-to-right" evidence="17">
        <dbReference type="Rhea" id="RHEA:77144"/>
    </physiologicalReaction>
</comment>
<evidence type="ECO:0000259" key="23">
    <source>
        <dbReference type="PROSITE" id="PS50056"/>
    </source>
</evidence>
<dbReference type="InterPro" id="IPR003595">
    <property type="entry name" value="Tyr_Pase_cat"/>
</dbReference>
<dbReference type="PROSITE" id="PS00383">
    <property type="entry name" value="TYR_PHOSPHATASE_1"/>
    <property type="match status" value="1"/>
</dbReference>
<dbReference type="SUPFAM" id="SSF49562">
    <property type="entry name" value="C2 domain (Calcium/lipid-binding domain, CaLB)"/>
    <property type="match status" value="1"/>
</dbReference>
<comment type="catalytic activity">
    <reaction evidence="15">
        <text>1D-myo-inositol 1,3,4,5-tetrakisphosphate + H2O = 1D-myo-inositol 1,4,5-trisphosphate + phosphate</text>
        <dbReference type="Rhea" id="RHEA:77155"/>
        <dbReference type="ChEBI" id="CHEBI:15377"/>
        <dbReference type="ChEBI" id="CHEBI:43474"/>
        <dbReference type="ChEBI" id="CHEBI:57895"/>
        <dbReference type="ChEBI" id="CHEBI:203600"/>
    </reaction>
    <physiologicalReaction direction="left-to-right" evidence="15">
        <dbReference type="Rhea" id="RHEA:77156"/>
    </physiologicalReaction>
</comment>
<evidence type="ECO:0000256" key="20">
    <source>
        <dbReference type="ARBA" id="ARBA00048832"/>
    </source>
</evidence>
<dbReference type="InterPro" id="IPR045101">
    <property type="entry name" value="PTP_PTEN"/>
</dbReference>
<dbReference type="SMART" id="SM00404">
    <property type="entry name" value="PTPc_motif"/>
    <property type="match status" value="1"/>
</dbReference>
<dbReference type="GO" id="GO:0005634">
    <property type="term" value="C:nucleus"/>
    <property type="evidence" value="ECO:0007669"/>
    <property type="project" value="TreeGrafter"/>
</dbReference>
<dbReference type="InterPro" id="IPR016130">
    <property type="entry name" value="Tyr_Pase_AS"/>
</dbReference>
<dbReference type="PANTHER" id="PTHR12305:SF81">
    <property type="entry name" value="PHOSPHATIDYLINOSITOL 3,4,5-TRISPHOSPHATE 3-PHOSPHATASE AND DUAL-SPECIFICITY PROTEIN PHOSPHATASE PTEN"/>
    <property type="match status" value="1"/>
</dbReference>
<keyword evidence="27" id="KW-1185">Reference proteome</keyword>
<protein>
    <recommendedName>
        <fullName evidence="14">Phosphatidylinositol 3,4,5-trisphosphate 3-phosphatase and dual-specificity protein phosphatase PTEN</fullName>
        <ecNumber evidence="6">3.1.3.16</ecNumber>
        <ecNumber evidence="5">3.1.3.48</ecNumber>
        <ecNumber evidence="4">3.1.3.67</ecNumber>
    </recommendedName>
    <alternativeName>
        <fullName evidence="18">Inositol polyphosphate 3-phosphatase</fullName>
    </alternativeName>
</protein>
<dbReference type="InterPro" id="IPR051281">
    <property type="entry name" value="Dual-spec_lipid-protein_phosph"/>
</dbReference>
<dbReference type="GO" id="GO:0051896">
    <property type="term" value="P:regulation of phosphatidylinositol 3-kinase/protein kinase B signal transduction"/>
    <property type="evidence" value="ECO:0007669"/>
    <property type="project" value="TreeGrafter"/>
</dbReference>
<dbReference type="EC" id="3.1.3.48" evidence="5"/>
<dbReference type="SMART" id="SM01326">
    <property type="entry name" value="PTEN_C2"/>
    <property type="match status" value="1"/>
</dbReference>
<evidence type="ECO:0000256" key="6">
    <source>
        <dbReference type="ARBA" id="ARBA00013081"/>
    </source>
</evidence>
<comment type="catalytic activity">
    <reaction evidence="12">
        <text>1,2-dihexadecanoyl-sn-glycero-3-phospho-(1D-myo-inositol-3,4,5-trisphosphate) + H2O = 1,2-dihexadecanoyl-sn-glycero-3-phospho-(1D-myo-inositol-4,5-bisphosphate) + phosphate</text>
        <dbReference type="Rhea" id="RHEA:43560"/>
        <dbReference type="ChEBI" id="CHEBI:15377"/>
        <dbReference type="ChEBI" id="CHEBI:43474"/>
        <dbReference type="ChEBI" id="CHEBI:83420"/>
        <dbReference type="ChEBI" id="CHEBI:83423"/>
    </reaction>
    <physiologicalReaction direction="left-to-right" evidence="12">
        <dbReference type="Rhea" id="RHEA:43561"/>
    </physiologicalReaction>
</comment>
<dbReference type="GO" id="GO:0008285">
    <property type="term" value="P:negative regulation of cell population proliferation"/>
    <property type="evidence" value="ECO:0007669"/>
    <property type="project" value="TreeGrafter"/>
</dbReference>
<keyword evidence="7" id="KW-0963">Cytoplasm</keyword>
<dbReference type="GO" id="GO:0004725">
    <property type="term" value="F:protein tyrosine phosphatase activity"/>
    <property type="evidence" value="ECO:0007669"/>
    <property type="project" value="UniProtKB-EC"/>
</dbReference>
<dbReference type="GO" id="GO:0048870">
    <property type="term" value="P:cell motility"/>
    <property type="evidence" value="ECO:0007669"/>
    <property type="project" value="TreeGrafter"/>
</dbReference>
<dbReference type="GO" id="GO:0004722">
    <property type="term" value="F:protein serine/threonine phosphatase activity"/>
    <property type="evidence" value="ECO:0007669"/>
    <property type="project" value="UniProtKB-EC"/>
</dbReference>
<gene>
    <name evidence="26" type="ORF">MCOR_1804</name>
</gene>
<keyword evidence="8 26" id="KW-0378">Hydrolase</keyword>
<evidence type="ECO:0000256" key="12">
    <source>
        <dbReference type="ARBA" id="ARBA00034256"/>
    </source>
</evidence>
<evidence type="ECO:0000256" key="11">
    <source>
        <dbReference type="ARBA" id="ARBA00023273"/>
    </source>
</evidence>
<evidence type="ECO:0000256" key="4">
    <source>
        <dbReference type="ARBA" id="ARBA00013015"/>
    </source>
</evidence>
<dbReference type="SMART" id="SM01301">
    <property type="entry name" value="PTPlike_phytase"/>
    <property type="match status" value="1"/>
</dbReference>
<evidence type="ECO:0000256" key="10">
    <source>
        <dbReference type="ARBA" id="ARBA00023098"/>
    </source>
</evidence>
<dbReference type="EC" id="3.1.3.67" evidence="4"/>
<dbReference type="GO" id="GO:0005886">
    <property type="term" value="C:plasma membrane"/>
    <property type="evidence" value="ECO:0007669"/>
    <property type="project" value="TreeGrafter"/>
</dbReference>
<accession>A0A6J7ZZW8</accession>
<feature type="domain" description="Tyrosine specific protein phosphatases" evidence="23">
    <location>
        <begin position="101"/>
        <end position="172"/>
    </location>
</feature>
<dbReference type="PANTHER" id="PTHR12305">
    <property type="entry name" value="PHOSPHATASE WITH HOMOLOGY TO TENSIN"/>
    <property type="match status" value="1"/>
</dbReference>
<feature type="compositionally biased region" description="Polar residues" evidence="22">
    <location>
        <begin position="425"/>
        <end position="440"/>
    </location>
</feature>
<keyword evidence="10" id="KW-0443">Lipid metabolism</keyword>
<evidence type="ECO:0000256" key="13">
    <source>
        <dbReference type="ARBA" id="ARBA00034268"/>
    </source>
</evidence>
<dbReference type="SUPFAM" id="SSF52799">
    <property type="entry name" value="(Phosphotyrosine protein) phosphatases II"/>
    <property type="match status" value="1"/>
</dbReference>
<comment type="catalytic activity">
    <reaction evidence="20">
        <text>O-phospho-L-threonyl-[protein] + H2O = L-threonyl-[protein] + phosphate</text>
        <dbReference type="Rhea" id="RHEA:47004"/>
        <dbReference type="Rhea" id="RHEA-COMP:11060"/>
        <dbReference type="Rhea" id="RHEA-COMP:11605"/>
        <dbReference type="ChEBI" id="CHEBI:15377"/>
        <dbReference type="ChEBI" id="CHEBI:30013"/>
        <dbReference type="ChEBI" id="CHEBI:43474"/>
        <dbReference type="ChEBI" id="CHEBI:61977"/>
        <dbReference type="EC" id="3.1.3.16"/>
    </reaction>
    <physiologicalReaction direction="left-to-right" evidence="20">
        <dbReference type="Rhea" id="RHEA:47005"/>
    </physiologicalReaction>
</comment>
<evidence type="ECO:0000256" key="3">
    <source>
        <dbReference type="ARBA" id="ARBA00007881"/>
    </source>
</evidence>
<evidence type="ECO:0000256" key="8">
    <source>
        <dbReference type="ARBA" id="ARBA00022801"/>
    </source>
</evidence>
<feature type="region of interest" description="Disordered" evidence="22">
    <location>
        <begin position="391"/>
        <end position="464"/>
    </location>
</feature>
<dbReference type="InterPro" id="IPR029021">
    <property type="entry name" value="Prot-tyrosine_phosphatase-like"/>
</dbReference>
<dbReference type="PROSITE" id="PS51182">
    <property type="entry name" value="C2_TENSIN"/>
    <property type="match status" value="1"/>
</dbReference>
<dbReference type="CDD" id="cd14509">
    <property type="entry name" value="PTP_PTEN"/>
    <property type="match status" value="1"/>
</dbReference>
<dbReference type="Proteomes" id="UP000507470">
    <property type="component" value="Unassembled WGS sequence"/>
</dbReference>
<name>A0A6J7ZZW8_MYTCO</name>
<sequence>MDFLKGLVSKNKRRHKVDGFDLDLTYIYPNIIAMGFPAEKLEGVYRNHIDDVIEFLDTKHKDHYKVYNLCTERSYDPDRFHGRVVAYPFEDHNPPRLELIKPFCEDLDEWLKKDKDNIAAIHCKAGKGRTGVMICAYMLHRNKFDNCKEALRFYGQARTQDEKGVTIPSQRRYVEYYEYLIRNKLDYKPVALLLKGIEFITVPMHNGSGCSPFFEVYQLKVRVYTSKVYEDIKKGQTSFYMPIEQSVPLCGDIKVVFYNKPRMKKKDKMFQFWLNTFFVEADDKPKENGRKSWAGEVPGSSNYYTVTIPKCELDKANKDKAHKLFSPNFQVKLHFTNPENCGLYNSSLKVPDQQGLRHRSKTLEQICDKNSTSNHSDHSVDGMPHSITALTLNSRRENQSPVITRTRSPSHMTHERPKFMLPSNGEGSSDQLSSEANSDTDFAEEDLSDTDDEEEWNDLETTAV</sequence>
<dbReference type="GO" id="GO:0016314">
    <property type="term" value="F:phosphatidylinositol-3,4,5-trisphosphate 3-phosphatase activity"/>
    <property type="evidence" value="ECO:0007669"/>
    <property type="project" value="UniProtKB-EC"/>
</dbReference>
<evidence type="ECO:0000256" key="18">
    <source>
        <dbReference type="ARBA" id="ARBA00044309"/>
    </source>
</evidence>
<evidence type="ECO:0000259" key="25">
    <source>
        <dbReference type="PROSITE" id="PS51182"/>
    </source>
</evidence>
<feature type="domain" description="Phosphatase tensin-type" evidence="24">
    <location>
        <begin position="13"/>
        <end position="184"/>
    </location>
</feature>
<evidence type="ECO:0000313" key="27">
    <source>
        <dbReference type="Proteomes" id="UP000507470"/>
    </source>
</evidence>
<feature type="compositionally biased region" description="Acidic residues" evidence="22">
    <location>
        <begin position="441"/>
        <end position="458"/>
    </location>
</feature>
<evidence type="ECO:0000256" key="22">
    <source>
        <dbReference type="SAM" id="MobiDB-lite"/>
    </source>
</evidence>
<dbReference type="OrthoDB" id="16692at2759"/>
<evidence type="ECO:0000256" key="17">
    <source>
        <dbReference type="ARBA" id="ARBA00043762"/>
    </source>
</evidence>
<dbReference type="EC" id="3.1.3.16" evidence="6"/>
<comment type="catalytic activity">
    <reaction evidence="16">
        <text>a 1,2-diacyl-sn-glycero-3-phospho-(1D-myo-inositol-3,4,5-trisphosphate) + H2O = a 1,2-diacyl-sn-glycero-3-phospho-(1D-myo-inositol-4,5-bisphosphate) + phosphate</text>
        <dbReference type="Rhea" id="RHEA:25017"/>
        <dbReference type="ChEBI" id="CHEBI:15377"/>
        <dbReference type="ChEBI" id="CHEBI:43474"/>
        <dbReference type="ChEBI" id="CHEBI:57836"/>
        <dbReference type="ChEBI" id="CHEBI:58456"/>
        <dbReference type="EC" id="3.1.3.67"/>
    </reaction>
    <physiologicalReaction direction="left-to-right" evidence="16">
        <dbReference type="Rhea" id="RHEA:25018"/>
    </physiologicalReaction>
</comment>
<keyword evidence="11" id="KW-0966">Cell projection</keyword>
<dbReference type="Gene3D" id="3.90.190.10">
    <property type="entry name" value="Protein tyrosine phosphatase superfamily"/>
    <property type="match status" value="1"/>
</dbReference>
<dbReference type="InterPro" id="IPR035892">
    <property type="entry name" value="C2_domain_sf"/>
</dbReference>
<dbReference type="InterPro" id="IPR014020">
    <property type="entry name" value="Tensin_C2-dom"/>
</dbReference>
<dbReference type="Pfam" id="PF22785">
    <property type="entry name" value="Tc-R-P"/>
    <property type="match status" value="1"/>
</dbReference>
<dbReference type="Pfam" id="PF10409">
    <property type="entry name" value="PTEN_C2"/>
    <property type="match status" value="1"/>
</dbReference>
<dbReference type="GO" id="GO:0043491">
    <property type="term" value="P:phosphatidylinositol 3-kinase/protein kinase B signal transduction"/>
    <property type="evidence" value="ECO:0007669"/>
    <property type="project" value="TreeGrafter"/>
</dbReference>
<evidence type="ECO:0000256" key="19">
    <source>
        <dbReference type="ARBA" id="ARBA00047986"/>
    </source>
</evidence>
<evidence type="ECO:0000256" key="16">
    <source>
        <dbReference type="ARBA" id="ARBA00043760"/>
    </source>
</evidence>
<dbReference type="InterPro" id="IPR029023">
    <property type="entry name" value="Tensin_phosphatase"/>
</dbReference>
<dbReference type="GO" id="GO:0005829">
    <property type="term" value="C:cytosol"/>
    <property type="evidence" value="ECO:0007669"/>
    <property type="project" value="TreeGrafter"/>
</dbReference>
<reference evidence="26 27" key="1">
    <citation type="submission" date="2020-06" db="EMBL/GenBank/DDBJ databases">
        <authorList>
            <person name="Li R."/>
            <person name="Bekaert M."/>
        </authorList>
    </citation>
    <scope>NUCLEOTIDE SEQUENCE [LARGE SCALE GENOMIC DNA]</scope>
    <source>
        <strain evidence="27">wild</strain>
    </source>
</reference>
<evidence type="ECO:0000256" key="2">
    <source>
        <dbReference type="ARBA" id="ARBA00004496"/>
    </source>
</evidence>
<dbReference type="AlphaFoldDB" id="A0A6J7ZZW8"/>
<proteinExistence type="inferred from homology"/>
<dbReference type="InterPro" id="IPR000387">
    <property type="entry name" value="Tyr_Pase_dom"/>
</dbReference>
<comment type="catalytic activity">
    <reaction evidence="19">
        <text>O-phospho-L-seryl-[protein] + H2O = L-seryl-[protein] + phosphate</text>
        <dbReference type="Rhea" id="RHEA:20629"/>
        <dbReference type="Rhea" id="RHEA-COMP:9863"/>
        <dbReference type="Rhea" id="RHEA-COMP:11604"/>
        <dbReference type="ChEBI" id="CHEBI:15377"/>
        <dbReference type="ChEBI" id="CHEBI:29999"/>
        <dbReference type="ChEBI" id="CHEBI:43474"/>
        <dbReference type="ChEBI" id="CHEBI:83421"/>
        <dbReference type="EC" id="3.1.3.16"/>
    </reaction>
    <physiologicalReaction direction="left-to-right" evidence="19">
        <dbReference type="Rhea" id="RHEA:20630"/>
    </physiologicalReaction>
</comment>
<evidence type="ECO:0000256" key="5">
    <source>
        <dbReference type="ARBA" id="ARBA00013064"/>
    </source>
</evidence>
<dbReference type="PROSITE" id="PS51181">
    <property type="entry name" value="PPASE_TENSIN"/>
    <property type="match status" value="1"/>
</dbReference>
<evidence type="ECO:0000256" key="21">
    <source>
        <dbReference type="ARBA" id="ARBA00051341"/>
    </source>
</evidence>
<dbReference type="PROSITE" id="PS50056">
    <property type="entry name" value="TYR_PHOSPHATASE_2"/>
    <property type="match status" value="1"/>
</dbReference>
<evidence type="ECO:0000256" key="9">
    <source>
        <dbReference type="ARBA" id="ARBA00022912"/>
    </source>
</evidence>
<comment type="similarity">
    <text evidence="3">Belongs to the PTEN phosphatase protein family.</text>
</comment>
<evidence type="ECO:0000256" key="7">
    <source>
        <dbReference type="ARBA" id="ARBA00022490"/>
    </source>
</evidence>
<dbReference type="GO" id="GO:0050793">
    <property type="term" value="P:regulation of developmental process"/>
    <property type="evidence" value="ECO:0007669"/>
    <property type="project" value="UniProtKB-ARBA"/>
</dbReference>
<dbReference type="GO" id="GO:0046856">
    <property type="term" value="P:phosphatidylinositol dephosphorylation"/>
    <property type="evidence" value="ECO:0007669"/>
    <property type="project" value="TreeGrafter"/>
</dbReference>
<evidence type="ECO:0000256" key="14">
    <source>
        <dbReference type="ARBA" id="ARBA00034338"/>
    </source>
</evidence>
<evidence type="ECO:0000313" key="26">
    <source>
        <dbReference type="EMBL" id="CAC5358637.1"/>
    </source>
</evidence>
<comment type="catalytic activity">
    <reaction evidence="21">
        <text>O-phospho-L-tyrosyl-[protein] + H2O = L-tyrosyl-[protein] + phosphate</text>
        <dbReference type="Rhea" id="RHEA:10684"/>
        <dbReference type="Rhea" id="RHEA-COMP:10136"/>
        <dbReference type="Rhea" id="RHEA-COMP:20101"/>
        <dbReference type="ChEBI" id="CHEBI:15377"/>
        <dbReference type="ChEBI" id="CHEBI:43474"/>
        <dbReference type="ChEBI" id="CHEBI:46858"/>
        <dbReference type="ChEBI" id="CHEBI:61978"/>
        <dbReference type="EC" id="3.1.3.48"/>
    </reaction>
    <physiologicalReaction direction="left-to-right" evidence="21">
        <dbReference type="Rhea" id="RHEA:10685"/>
    </physiologicalReaction>
</comment>
<dbReference type="FunFam" id="3.90.190.10:FF:000029">
    <property type="entry name" value="Phosphatidylinositol 3,4,5-trisphosphate 3-phosphatase and dual-specificity protein phosphatase PTEN"/>
    <property type="match status" value="1"/>
</dbReference>
<organism evidence="26 27">
    <name type="scientific">Mytilus coruscus</name>
    <name type="common">Sea mussel</name>
    <dbReference type="NCBI Taxonomy" id="42192"/>
    <lineage>
        <taxon>Eukaryota</taxon>
        <taxon>Metazoa</taxon>
        <taxon>Spiralia</taxon>
        <taxon>Lophotrochozoa</taxon>
        <taxon>Mollusca</taxon>
        <taxon>Bivalvia</taxon>
        <taxon>Autobranchia</taxon>
        <taxon>Pteriomorphia</taxon>
        <taxon>Mytilida</taxon>
        <taxon>Mytiloidea</taxon>
        <taxon>Mytilidae</taxon>
        <taxon>Mytilinae</taxon>
        <taxon>Mytilus</taxon>
    </lineage>
</organism>
<comment type="catalytic activity">
    <reaction evidence="13">
        <text>1,2-dioctanoyl-sn-glycero-3-phospho-(1D-myo-inositol-3,4,5-trisphosphate) + H2O = 1,2-dioctanoyl-sn-glycero-3-phospho-(1D-myo-inositol-4,5-bisphosphate) + phosphate</text>
        <dbReference type="Rhea" id="RHEA:43552"/>
        <dbReference type="ChEBI" id="CHEBI:15377"/>
        <dbReference type="ChEBI" id="CHEBI:43474"/>
        <dbReference type="ChEBI" id="CHEBI:83416"/>
        <dbReference type="ChEBI" id="CHEBI:83419"/>
    </reaction>
    <physiologicalReaction direction="left-to-right" evidence="13">
        <dbReference type="Rhea" id="RHEA:43553"/>
    </physiologicalReaction>
</comment>